<comment type="caution">
    <text evidence="3">The sequence shown here is derived from an EMBL/GenBank/DDBJ whole genome shotgun (WGS) entry which is preliminary data.</text>
</comment>
<protein>
    <recommendedName>
        <fullName evidence="2">Ice-binding protein C-terminal domain-containing protein</fullName>
    </recommendedName>
</protein>
<dbReference type="AlphaFoldDB" id="A0A919AN74"/>
<dbReference type="Proteomes" id="UP000630923">
    <property type="component" value="Unassembled WGS sequence"/>
</dbReference>
<dbReference type="InterPro" id="IPR013424">
    <property type="entry name" value="Ice-binding_C"/>
</dbReference>
<reference evidence="3" key="1">
    <citation type="journal article" date="2014" name="Int. J. Syst. Evol. Microbiol.">
        <title>Complete genome sequence of Corynebacterium casei LMG S-19264T (=DSM 44701T), isolated from a smear-ripened cheese.</title>
        <authorList>
            <consortium name="US DOE Joint Genome Institute (JGI-PGF)"/>
            <person name="Walter F."/>
            <person name="Albersmeier A."/>
            <person name="Kalinowski J."/>
            <person name="Ruckert C."/>
        </authorList>
    </citation>
    <scope>NUCLEOTIDE SEQUENCE</scope>
    <source>
        <strain evidence="3">KCTC 42590</strain>
    </source>
</reference>
<keyword evidence="1" id="KW-0732">Signal</keyword>
<evidence type="ECO:0000313" key="4">
    <source>
        <dbReference type="Proteomes" id="UP000630923"/>
    </source>
</evidence>
<reference evidence="3" key="2">
    <citation type="submission" date="2020-09" db="EMBL/GenBank/DDBJ databases">
        <authorList>
            <person name="Sun Q."/>
            <person name="Kim S."/>
        </authorList>
    </citation>
    <scope>NUCLEOTIDE SEQUENCE</scope>
    <source>
        <strain evidence="3">KCTC 42590</strain>
    </source>
</reference>
<dbReference type="Pfam" id="PF07589">
    <property type="entry name" value="PEP-CTERM"/>
    <property type="match status" value="1"/>
</dbReference>
<feature type="domain" description="Ice-binding protein C-terminal" evidence="2">
    <location>
        <begin position="190"/>
        <end position="214"/>
    </location>
</feature>
<proteinExistence type="predicted"/>
<dbReference type="EMBL" id="BNCI01000001">
    <property type="protein sequence ID" value="GHF16860.1"/>
    <property type="molecule type" value="Genomic_DNA"/>
</dbReference>
<keyword evidence="4" id="KW-1185">Reference proteome</keyword>
<evidence type="ECO:0000256" key="1">
    <source>
        <dbReference type="SAM" id="SignalP"/>
    </source>
</evidence>
<sequence length="220" mass="23608">MKKLLATAVLALGFAMPSNAAITITEINPSETQTDINYFTWNNFKGDFAAQGVDLFFGGASFDFTMDGTLTFEFVGAESGWNNSFGVTGTSTYQETGGTTGLNLPGLFLGTQNVTVGGGEASAWWFQNDQGAGPVGTGNAQFGVFFDSSNYNATSGAYEVNEVYFAFDDNGANNDDDYDDMVIRATFTSAIPEPATWLMMIMGFGMIGMATRRRRKLALS</sequence>
<dbReference type="RefSeq" id="WP_191250346.1">
    <property type="nucleotide sequence ID" value="NZ_BNCI01000001.1"/>
</dbReference>
<feature type="signal peptide" evidence="1">
    <location>
        <begin position="1"/>
        <end position="20"/>
    </location>
</feature>
<accession>A0A919AN74</accession>
<evidence type="ECO:0000259" key="2">
    <source>
        <dbReference type="Pfam" id="PF07589"/>
    </source>
</evidence>
<dbReference type="NCBIfam" id="TIGR02595">
    <property type="entry name" value="PEP_CTERM"/>
    <property type="match status" value="1"/>
</dbReference>
<gene>
    <name evidence="3" type="ORF">GCM10017044_09010</name>
</gene>
<feature type="chain" id="PRO_5037885794" description="Ice-binding protein C-terminal domain-containing protein" evidence="1">
    <location>
        <begin position="21"/>
        <end position="220"/>
    </location>
</feature>
<organism evidence="3 4">
    <name type="scientific">Kordiimonas sediminis</name>
    <dbReference type="NCBI Taxonomy" id="1735581"/>
    <lineage>
        <taxon>Bacteria</taxon>
        <taxon>Pseudomonadati</taxon>
        <taxon>Pseudomonadota</taxon>
        <taxon>Alphaproteobacteria</taxon>
        <taxon>Kordiimonadales</taxon>
        <taxon>Kordiimonadaceae</taxon>
        <taxon>Kordiimonas</taxon>
    </lineage>
</organism>
<name>A0A919AN74_9PROT</name>
<evidence type="ECO:0000313" key="3">
    <source>
        <dbReference type="EMBL" id="GHF16860.1"/>
    </source>
</evidence>
<dbReference type="NCBIfam" id="NF035944">
    <property type="entry name" value="PEPxxWA-CTERM"/>
    <property type="match status" value="1"/>
</dbReference>